<evidence type="ECO:0000256" key="2">
    <source>
        <dbReference type="ARBA" id="ARBA00023125"/>
    </source>
</evidence>
<dbReference type="InterPro" id="IPR036388">
    <property type="entry name" value="WH-like_DNA-bd_sf"/>
</dbReference>
<reference evidence="6" key="1">
    <citation type="journal article" date="2019" name="Int. J. Syst. Evol. Microbiol.">
        <title>The Global Catalogue of Microorganisms (GCM) 10K type strain sequencing project: providing services to taxonomists for standard genome sequencing and annotation.</title>
        <authorList>
            <consortium name="The Broad Institute Genomics Platform"/>
            <consortium name="The Broad Institute Genome Sequencing Center for Infectious Disease"/>
            <person name="Wu L."/>
            <person name="Ma J."/>
        </authorList>
    </citation>
    <scope>NUCLEOTIDE SEQUENCE [LARGE SCALE GENOMIC DNA]</scope>
    <source>
        <strain evidence="6">JCM 18424</strain>
    </source>
</reference>
<keyword evidence="2" id="KW-0238">DNA-binding</keyword>
<dbReference type="SMART" id="SM00418">
    <property type="entry name" value="HTH_ARSR"/>
    <property type="match status" value="1"/>
</dbReference>
<dbReference type="InterPro" id="IPR051011">
    <property type="entry name" value="Metal_resp_trans_reg"/>
</dbReference>
<evidence type="ECO:0000313" key="5">
    <source>
        <dbReference type="EMBL" id="GAA5100290.1"/>
    </source>
</evidence>
<sequence>MDKRLAVKMFESLSSEIRLDIFRLLIKHADSGLVAGEIAEALELPNTNLSFHLKALVHADMIDVTQEGRFLRYKAKVDQMQFLINFLTAECCNGQPEQCFKKS</sequence>
<evidence type="ECO:0000259" key="4">
    <source>
        <dbReference type="PROSITE" id="PS50987"/>
    </source>
</evidence>
<dbReference type="InterPro" id="IPR001845">
    <property type="entry name" value="HTH_ArsR_DNA-bd_dom"/>
</dbReference>
<dbReference type="Gene3D" id="1.10.10.10">
    <property type="entry name" value="Winged helix-like DNA-binding domain superfamily/Winged helix DNA-binding domain"/>
    <property type="match status" value="1"/>
</dbReference>
<evidence type="ECO:0000256" key="1">
    <source>
        <dbReference type="ARBA" id="ARBA00023015"/>
    </source>
</evidence>
<feature type="domain" description="HTH arsR-type" evidence="4">
    <location>
        <begin position="1"/>
        <end position="95"/>
    </location>
</feature>
<protein>
    <submittedName>
        <fullName evidence="5">Helix-turn-helix domain-containing protein</fullName>
    </submittedName>
</protein>
<evidence type="ECO:0000313" key="6">
    <source>
        <dbReference type="Proteomes" id="UP001500631"/>
    </source>
</evidence>
<dbReference type="Proteomes" id="UP001500631">
    <property type="component" value="Unassembled WGS sequence"/>
</dbReference>
<dbReference type="Pfam" id="PF12840">
    <property type="entry name" value="HTH_20"/>
    <property type="match status" value="1"/>
</dbReference>
<organism evidence="5 6">
    <name type="scientific">Wohlfahrtiimonas larvae</name>
    <dbReference type="NCBI Taxonomy" id="1157986"/>
    <lineage>
        <taxon>Bacteria</taxon>
        <taxon>Pseudomonadati</taxon>
        <taxon>Pseudomonadota</taxon>
        <taxon>Gammaproteobacteria</taxon>
        <taxon>Cardiobacteriales</taxon>
        <taxon>Ignatzschineriaceae</taxon>
        <taxon>Wohlfahrtiimonas</taxon>
    </lineage>
</organism>
<gene>
    <name evidence="5" type="ORF">GCM10023338_14840</name>
</gene>
<proteinExistence type="predicted"/>
<dbReference type="SUPFAM" id="SSF46785">
    <property type="entry name" value="Winged helix' DNA-binding domain"/>
    <property type="match status" value="1"/>
</dbReference>
<keyword evidence="3" id="KW-0804">Transcription</keyword>
<dbReference type="CDD" id="cd00090">
    <property type="entry name" value="HTH_ARSR"/>
    <property type="match status" value="1"/>
</dbReference>
<dbReference type="InterPro" id="IPR011991">
    <property type="entry name" value="ArsR-like_HTH"/>
</dbReference>
<evidence type="ECO:0000256" key="3">
    <source>
        <dbReference type="ARBA" id="ARBA00023163"/>
    </source>
</evidence>
<dbReference type="PRINTS" id="PR00778">
    <property type="entry name" value="HTHARSR"/>
</dbReference>
<dbReference type="InterPro" id="IPR036390">
    <property type="entry name" value="WH_DNA-bd_sf"/>
</dbReference>
<name>A0ABP9MTG5_9GAMM</name>
<comment type="caution">
    <text evidence="5">The sequence shown here is derived from an EMBL/GenBank/DDBJ whole genome shotgun (WGS) entry which is preliminary data.</text>
</comment>
<keyword evidence="6" id="KW-1185">Reference proteome</keyword>
<dbReference type="RefSeq" id="WP_077925567.1">
    <property type="nucleotide sequence ID" value="NZ_BAABKE010000004.1"/>
</dbReference>
<keyword evidence="1" id="KW-0805">Transcription regulation</keyword>
<accession>A0ABP9MTG5</accession>
<dbReference type="PANTHER" id="PTHR43132:SF2">
    <property type="entry name" value="ARSENICAL RESISTANCE OPERON REPRESSOR ARSR-RELATED"/>
    <property type="match status" value="1"/>
</dbReference>
<dbReference type="PROSITE" id="PS50987">
    <property type="entry name" value="HTH_ARSR_2"/>
    <property type="match status" value="1"/>
</dbReference>
<dbReference type="PANTHER" id="PTHR43132">
    <property type="entry name" value="ARSENICAL RESISTANCE OPERON REPRESSOR ARSR-RELATED"/>
    <property type="match status" value="1"/>
</dbReference>
<dbReference type="EMBL" id="BAABKE010000004">
    <property type="protein sequence ID" value="GAA5100290.1"/>
    <property type="molecule type" value="Genomic_DNA"/>
</dbReference>